<evidence type="ECO:0000313" key="2">
    <source>
        <dbReference type="EMBL" id="MFD1632086.1"/>
    </source>
</evidence>
<reference evidence="3" key="1">
    <citation type="journal article" date="2019" name="Int. J. Syst. Evol. Microbiol.">
        <title>The Global Catalogue of Microorganisms (GCM) 10K type strain sequencing project: providing services to taxonomists for standard genome sequencing and annotation.</title>
        <authorList>
            <consortium name="The Broad Institute Genomics Platform"/>
            <consortium name="The Broad Institute Genome Sequencing Center for Infectious Disease"/>
            <person name="Wu L."/>
            <person name="Ma J."/>
        </authorList>
    </citation>
    <scope>NUCLEOTIDE SEQUENCE [LARGE SCALE GENOMIC DNA]</scope>
    <source>
        <strain evidence="3">CCUG 53762</strain>
    </source>
</reference>
<dbReference type="PANTHER" id="PTHR30543:SF21">
    <property type="entry name" value="NAD(P)H-DEPENDENT FMN REDUCTASE LOT6"/>
    <property type="match status" value="1"/>
</dbReference>
<dbReference type="Gene3D" id="3.40.50.360">
    <property type="match status" value="1"/>
</dbReference>
<dbReference type="InterPro" id="IPR005025">
    <property type="entry name" value="FMN_Rdtase-like_dom"/>
</dbReference>
<sequence>MKGLAFAGSNSIESINKQLVKYTLSYFTGHQVNLIDLNDYEMPLFSVDRERATGHPQLAYDFVFNIEIADFLVISLAEHNRSYTTAFKNLYDWISRVDKKFFREKPMLLMSTSPGAYGGGNVMHTAKTFFPQFGANIIETFSLPSFHTHFNPEQGIIEPELKKQHEETVIRFLNQLKP</sequence>
<dbReference type="Pfam" id="PF03358">
    <property type="entry name" value="FMN_red"/>
    <property type="match status" value="1"/>
</dbReference>
<dbReference type="GO" id="GO:0016491">
    <property type="term" value="F:oxidoreductase activity"/>
    <property type="evidence" value="ECO:0007669"/>
    <property type="project" value="UniProtKB-KW"/>
</dbReference>
<protein>
    <submittedName>
        <fullName evidence="2">NADPH-dependent FMN reductase</fullName>
        <ecNumber evidence="2">1.-.-.-</ecNumber>
    </submittedName>
</protein>
<proteinExistence type="predicted"/>
<dbReference type="SUPFAM" id="SSF52218">
    <property type="entry name" value="Flavoproteins"/>
    <property type="match status" value="1"/>
</dbReference>
<dbReference type="Proteomes" id="UP001597118">
    <property type="component" value="Unassembled WGS sequence"/>
</dbReference>
<dbReference type="RefSeq" id="WP_379664407.1">
    <property type="nucleotide sequence ID" value="NZ_JBHUDG010000051.1"/>
</dbReference>
<evidence type="ECO:0000313" key="3">
    <source>
        <dbReference type="Proteomes" id="UP001597118"/>
    </source>
</evidence>
<feature type="domain" description="NADPH-dependent FMN reductase-like" evidence="1">
    <location>
        <begin position="1"/>
        <end position="143"/>
    </location>
</feature>
<keyword evidence="2" id="KW-0560">Oxidoreductase</keyword>
<gene>
    <name evidence="2" type="ORF">ACFSAH_19600</name>
</gene>
<dbReference type="EC" id="1.-.-.-" evidence="2"/>
<dbReference type="EMBL" id="JBHUDG010000051">
    <property type="protein sequence ID" value="MFD1632086.1"/>
    <property type="molecule type" value="Genomic_DNA"/>
</dbReference>
<comment type="caution">
    <text evidence="2">The sequence shown here is derived from an EMBL/GenBank/DDBJ whole genome shotgun (WGS) entry which is preliminary data.</text>
</comment>
<keyword evidence="3" id="KW-1185">Reference proteome</keyword>
<dbReference type="PANTHER" id="PTHR30543">
    <property type="entry name" value="CHROMATE REDUCTASE"/>
    <property type="match status" value="1"/>
</dbReference>
<organism evidence="2 3">
    <name type="scientific">Pseudopedobacter beijingensis</name>
    <dbReference type="NCBI Taxonomy" id="1207056"/>
    <lineage>
        <taxon>Bacteria</taxon>
        <taxon>Pseudomonadati</taxon>
        <taxon>Bacteroidota</taxon>
        <taxon>Sphingobacteriia</taxon>
        <taxon>Sphingobacteriales</taxon>
        <taxon>Sphingobacteriaceae</taxon>
        <taxon>Pseudopedobacter</taxon>
    </lineage>
</organism>
<name>A0ABW4IH54_9SPHI</name>
<dbReference type="InterPro" id="IPR050712">
    <property type="entry name" value="NAD(P)H-dep_reductase"/>
</dbReference>
<dbReference type="InterPro" id="IPR029039">
    <property type="entry name" value="Flavoprotein-like_sf"/>
</dbReference>
<accession>A0ABW4IH54</accession>
<evidence type="ECO:0000259" key="1">
    <source>
        <dbReference type="Pfam" id="PF03358"/>
    </source>
</evidence>